<dbReference type="STRING" id="279238.Saro_3248"/>
<keyword evidence="2" id="KW-1185">Reference proteome</keyword>
<accession>Q2G390</accession>
<dbReference type="RefSeq" id="WP_011446885.1">
    <property type="nucleotide sequence ID" value="NC_007794.1"/>
</dbReference>
<dbReference type="Proteomes" id="UP000009134">
    <property type="component" value="Chromosome"/>
</dbReference>
<dbReference type="HOGENOM" id="CLU_1159672_0_0_5"/>
<dbReference type="EMBL" id="CP000248">
    <property type="protein sequence ID" value="ABD27683.1"/>
    <property type="molecule type" value="Genomic_DNA"/>
</dbReference>
<dbReference type="eggNOG" id="ENOG5031BY0">
    <property type="taxonomic scope" value="Bacteria"/>
</dbReference>
<dbReference type="AlphaFoldDB" id="Q2G390"/>
<evidence type="ECO:0000313" key="1">
    <source>
        <dbReference type="EMBL" id="ABD27683.1"/>
    </source>
</evidence>
<name>Q2G390_NOVAD</name>
<organism evidence="1 2">
    <name type="scientific">Novosphingobium aromaticivorans (strain ATCC 700278 / DSM 12444 / CCUG 56034 / CIP 105152 / NBRC 16084 / F199)</name>
    <dbReference type="NCBI Taxonomy" id="279238"/>
    <lineage>
        <taxon>Bacteria</taxon>
        <taxon>Pseudomonadati</taxon>
        <taxon>Pseudomonadota</taxon>
        <taxon>Alphaproteobacteria</taxon>
        <taxon>Sphingomonadales</taxon>
        <taxon>Sphingomonadaceae</taxon>
        <taxon>Novosphingobium</taxon>
    </lineage>
</organism>
<evidence type="ECO:0000313" key="2">
    <source>
        <dbReference type="Proteomes" id="UP000009134"/>
    </source>
</evidence>
<dbReference type="KEGG" id="nar:Saro_3248"/>
<proteinExistence type="predicted"/>
<gene>
    <name evidence="1" type="ordered locus">Saro_3248</name>
</gene>
<sequence length="236" mass="25466">MKRIAWIVLMLALAVVATGAELDRASRRQPALAALVPPPFRSFAQEQVAIATVRRDRPERALDVARTLVRRRPMPAEHLSLLAIAMERAGDRRGSALLIQSAARRGWRDSIAQQAMFDISLGAGDPVEASHRLAAINALGDDQAPTTDFTRRLLATPAGREAMARTLVDGGNWRKAFVAMPATPDLAATLALAIRHGARFDCSRVPAVEGALGAYPGPDTPTQIGQARADCIRKKR</sequence>
<protein>
    <submittedName>
        <fullName evidence="1">Uncharacterized protein</fullName>
    </submittedName>
</protein>
<reference evidence="2" key="1">
    <citation type="submission" date="2006-01" db="EMBL/GenBank/DDBJ databases">
        <title>Complete sequence of Novosphingobium aromaticivorans DSM 12444.</title>
        <authorList>
            <consortium name="US DOE Joint Genome Institute"/>
            <person name="Copeland A."/>
            <person name="Lucas S."/>
            <person name="Lapidus A."/>
            <person name="Barry K."/>
            <person name="Detter J.C."/>
            <person name="Glavina T."/>
            <person name="Hammon N."/>
            <person name="Israni S."/>
            <person name="Pitluck S."/>
            <person name="Chain P."/>
            <person name="Malfatti S."/>
            <person name="Shin M."/>
            <person name="Vergez L."/>
            <person name="Schmutz J."/>
            <person name="Larimer F."/>
            <person name="Land M."/>
            <person name="Kyrpides N."/>
            <person name="Ivanova N."/>
            <person name="Fredrickson J."/>
            <person name="Balkwill D."/>
            <person name="Romine M.F."/>
            <person name="Richardson P."/>
        </authorList>
    </citation>
    <scope>NUCLEOTIDE SEQUENCE [LARGE SCALE GENOMIC DNA]</scope>
    <source>
        <strain evidence="2">ATCC 700278 / DSM 12444 / CCUG 56034 / CIP 105152 / NBRC 16084 / F199</strain>
    </source>
</reference>